<dbReference type="EMBL" id="VSRR010145648">
    <property type="protein sequence ID" value="MPD05368.1"/>
    <property type="molecule type" value="Genomic_DNA"/>
</dbReference>
<reference evidence="2 3" key="1">
    <citation type="submission" date="2019-05" db="EMBL/GenBank/DDBJ databases">
        <title>Another draft genome of Portunus trituberculatus and its Hox gene families provides insights of decapod evolution.</title>
        <authorList>
            <person name="Jeong J.-H."/>
            <person name="Song I."/>
            <person name="Kim S."/>
            <person name="Choi T."/>
            <person name="Kim D."/>
            <person name="Ryu S."/>
            <person name="Kim W."/>
        </authorList>
    </citation>
    <scope>NUCLEOTIDE SEQUENCE [LARGE SCALE GENOMIC DNA]</scope>
    <source>
        <tissue evidence="2">Muscle</tissue>
    </source>
</reference>
<proteinExistence type="predicted"/>
<dbReference type="Proteomes" id="UP000324222">
    <property type="component" value="Unassembled WGS sequence"/>
</dbReference>
<comment type="caution">
    <text evidence="2">The sequence shown here is derived from an EMBL/GenBank/DDBJ whole genome shotgun (WGS) entry which is preliminary data.</text>
</comment>
<protein>
    <submittedName>
        <fullName evidence="2">Uncharacterized protein</fullName>
    </submittedName>
</protein>
<gene>
    <name evidence="2" type="ORF">E2C01_101107</name>
</gene>
<evidence type="ECO:0000256" key="1">
    <source>
        <dbReference type="SAM" id="MobiDB-lite"/>
    </source>
</evidence>
<feature type="compositionally biased region" description="Basic and acidic residues" evidence="1">
    <location>
        <begin position="25"/>
        <end position="34"/>
    </location>
</feature>
<evidence type="ECO:0000313" key="3">
    <source>
        <dbReference type="Proteomes" id="UP000324222"/>
    </source>
</evidence>
<sequence>MRAKTGRSSEKILPLYRARTSALRSDSRSGRRGR</sequence>
<name>A0A5B7KJ81_PORTR</name>
<keyword evidence="3" id="KW-1185">Reference proteome</keyword>
<feature type="region of interest" description="Disordered" evidence="1">
    <location>
        <begin position="1"/>
        <end position="34"/>
    </location>
</feature>
<dbReference type="AlphaFoldDB" id="A0A5B7KJ81"/>
<evidence type="ECO:0000313" key="2">
    <source>
        <dbReference type="EMBL" id="MPD05368.1"/>
    </source>
</evidence>
<organism evidence="2 3">
    <name type="scientific">Portunus trituberculatus</name>
    <name type="common">Swimming crab</name>
    <name type="synonym">Neptunus trituberculatus</name>
    <dbReference type="NCBI Taxonomy" id="210409"/>
    <lineage>
        <taxon>Eukaryota</taxon>
        <taxon>Metazoa</taxon>
        <taxon>Ecdysozoa</taxon>
        <taxon>Arthropoda</taxon>
        <taxon>Crustacea</taxon>
        <taxon>Multicrustacea</taxon>
        <taxon>Malacostraca</taxon>
        <taxon>Eumalacostraca</taxon>
        <taxon>Eucarida</taxon>
        <taxon>Decapoda</taxon>
        <taxon>Pleocyemata</taxon>
        <taxon>Brachyura</taxon>
        <taxon>Eubrachyura</taxon>
        <taxon>Portunoidea</taxon>
        <taxon>Portunidae</taxon>
        <taxon>Portuninae</taxon>
        <taxon>Portunus</taxon>
    </lineage>
</organism>
<accession>A0A5B7KJ81</accession>